<keyword evidence="6 7" id="KW-0472">Membrane</keyword>
<keyword evidence="3" id="KW-1003">Cell membrane</keyword>
<gene>
    <name evidence="9" type="ORF">D2E25_0185</name>
</gene>
<evidence type="ECO:0000313" key="10">
    <source>
        <dbReference type="Proteomes" id="UP000287533"/>
    </source>
</evidence>
<evidence type="ECO:0000259" key="8">
    <source>
        <dbReference type="Pfam" id="PF02687"/>
    </source>
</evidence>
<dbReference type="Pfam" id="PF02687">
    <property type="entry name" value="FtsX"/>
    <property type="match status" value="1"/>
</dbReference>
<sequence length="408" mass="43479">MANTVRNNTLRTLASRNLAGRPVRTGALLAVVTILALAFFGGTMFTMNLNTGMTSMERRLGADLMVVPQNTAQKAEALLTDGNPSTFYFTKDIVAKVKQADGIAQASEQTYIASLAAECCAEKLQIIGYDPATDFVIEPWVASQFDGTLEDGQMIAGANVNVSTDGTVELYGRRWSIVAQLAATGTNLDNSVFINLNTVPEMVAASAAVSQRIMPEEYAHKAISTVLIKVAEGYDAQTVAERIKDLDPSFTQLGYVYPGGITATTKTALNALVTYLAVFVAAIWIMGVIVLLAVFASSVNERKREFASLRILGATRGMLASILLRESASIGLIGGVLGVSIASLAIFPFSTLISRQLQLPYLQASLPAVFGIMILTVLCAVVIAIVGSVIVLVRVGRPEAYLVLREGE</sequence>
<accession>A0A430FLV3</accession>
<evidence type="ECO:0000313" key="9">
    <source>
        <dbReference type="EMBL" id="RSX53879.1"/>
    </source>
</evidence>
<protein>
    <submittedName>
        <fullName evidence="9">ABC transporter permease</fullName>
    </submittedName>
</protein>
<keyword evidence="2" id="KW-0813">Transport</keyword>
<evidence type="ECO:0000256" key="4">
    <source>
        <dbReference type="ARBA" id="ARBA00022692"/>
    </source>
</evidence>
<dbReference type="PANTHER" id="PTHR43738:SF1">
    <property type="entry name" value="HEMIN TRANSPORT SYSTEM PERMEASE PROTEIN HRTB-RELATED"/>
    <property type="match status" value="1"/>
</dbReference>
<dbReference type="GO" id="GO:0005886">
    <property type="term" value="C:plasma membrane"/>
    <property type="evidence" value="ECO:0007669"/>
    <property type="project" value="UniProtKB-SubCell"/>
</dbReference>
<evidence type="ECO:0000256" key="6">
    <source>
        <dbReference type="ARBA" id="ARBA00023136"/>
    </source>
</evidence>
<name>A0A430FLV3_9BIFI</name>
<evidence type="ECO:0000256" key="7">
    <source>
        <dbReference type="SAM" id="Phobius"/>
    </source>
</evidence>
<feature type="transmembrane region" description="Helical" evidence="7">
    <location>
        <begin position="331"/>
        <end position="349"/>
    </location>
</feature>
<dbReference type="RefSeq" id="WP_125979188.1">
    <property type="nucleotide sequence ID" value="NZ_QXGL01000001.1"/>
</dbReference>
<feature type="transmembrane region" description="Helical" evidence="7">
    <location>
        <begin position="272"/>
        <end position="295"/>
    </location>
</feature>
<dbReference type="PANTHER" id="PTHR43738">
    <property type="entry name" value="ABC TRANSPORTER, MEMBRANE PROTEIN"/>
    <property type="match status" value="1"/>
</dbReference>
<dbReference type="InterPro" id="IPR051125">
    <property type="entry name" value="ABC-4/HrtB_transporter"/>
</dbReference>
<feature type="transmembrane region" description="Helical" evidence="7">
    <location>
        <begin position="27"/>
        <end position="49"/>
    </location>
</feature>
<comment type="caution">
    <text evidence="9">The sequence shown here is derived from an EMBL/GenBank/DDBJ whole genome shotgun (WGS) entry which is preliminary data.</text>
</comment>
<dbReference type="EMBL" id="QXGL01000001">
    <property type="protein sequence ID" value="RSX53879.1"/>
    <property type="molecule type" value="Genomic_DNA"/>
</dbReference>
<keyword evidence="5 7" id="KW-1133">Transmembrane helix</keyword>
<reference evidence="9 10" key="1">
    <citation type="submission" date="2018-09" db="EMBL/GenBank/DDBJ databases">
        <title>Characterization of the phylogenetic diversity of five novel species belonging to the genus Bifidobacterium.</title>
        <authorList>
            <person name="Lugli G.A."/>
            <person name="Duranti S."/>
            <person name="Milani C."/>
        </authorList>
    </citation>
    <scope>NUCLEOTIDE SEQUENCE [LARGE SCALE GENOMIC DNA]</scope>
    <source>
        <strain evidence="9 10">2034B</strain>
    </source>
</reference>
<proteinExistence type="predicted"/>
<keyword evidence="10" id="KW-1185">Reference proteome</keyword>
<comment type="subcellular location">
    <subcellularLocation>
        <location evidence="1">Cell membrane</location>
        <topology evidence="1">Multi-pass membrane protein</topology>
    </subcellularLocation>
</comment>
<evidence type="ECO:0000256" key="5">
    <source>
        <dbReference type="ARBA" id="ARBA00022989"/>
    </source>
</evidence>
<keyword evidence="4 7" id="KW-0812">Transmembrane</keyword>
<dbReference type="Proteomes" id="UP000287533">
    <property type="component" value="Unassembled WGS sequence"/>
</dbReference>
<dbReference type="InterPro" id="IPR003838">
    <property type="entry name" value="ABC3_permease_C"/>
</dbReference>
<evidence type="ECO:0000256" key="1">
    <source>
        <dbReference type="ARBA" id="ARBA00004651"/>
    </source>
</evidence>
<evidence type="ECO:0000256" key="2">
    <source>
        <dbReference type="ARBA" id="ARBA00022448"/>
    </source>
</evidence>
<organism evidence="9 10">
    <name type="scientific">Bifidobacterium goeldii</name>
    <dbReference type="NCBI Taxonomy" id="2306975"/>
    <lineage>
        <taxon>Bacteria</taxon>
        <taxon>Bacillati</taxon>
        <taxon>Actinomycetota</taxon>
        <taxon>Actinomycetes</taxon>
        <taxon>Bifidobacteriales</taxon>
        <taxon>Bifidobacteriaceae</taxon>
        <taxon>Bifidobacterium</taxon>
    </lineage>
</organism>
<dbReference type="AlphaFoldDB" id="A0A430FLV3"/>
<dbReference type="OrthoDB" id="6313at2"/>
<feature type="domain" description="ABC3 transporter permease C-terminal" evidence="8">
    <location>
        <begin position="278"/>
        <end position="391"/>
    </location>
</feature>
<feature type="transmembrane region" description="Helical" evidence="7">
    <location>
        <begin position="369"/>
        <end position="395"/>
    </location>
</feature>
<evidence type="ECO:0000256" key="3">
    <source>
        <dbReference type="ARBA" id="ARBA00022475"/>
    </source>
</evidence>